<sequence length="432" mass="46399">MAAHSQSDRCSGFVDKSTERTHPRAGVRPQMAPPLPSRAAPPRPAVEVAAAHVPRHAVREVRRVLRPPRPREPDEAHGRTEGSSRRAHPRAAFRGPAGGGQGGRRDGVGAASRRGSTAVRLLSLRRLRLALLRRHGGLRGRNGGGADDGRGAAVSVVFHEVPRGVRTPSGAQASSRLEVQRVAAGAGSSTAPPPLEPIPCRGEGCQYPKPEGRQEHRNGPGHDCEQLYYCAACESCPAGGGLAFLVPPGSRNFLSNPSGERGTTGWGVMRQQRRGGRPFQRWQVEDMETPVDGVTTTNFVSSFSWSVMAQTVQLGEVLIDPSRARIEVSAKFMGRTDCPSVFCLDSVLTDAAGAVLRRETTGQRDAPADGVRADPGGTRSDCDCLGEGHEILGGELREQVLPLLRARARDGRGARQTPRRASDWRRSARGWR</sequence>
<evidence type="ECO:0000313" key="4">
    <source>
        <dbReference type="Proteomes" id="UP000266841"/>
    </source>
</evidence>
<dbReference type="InterPro" id="IPR007397">
    <property type="entry name" value="F-box-assoc_dom"/>
</dbReference>
<feature type="region of interest" description="Disordered" evidence="1">
    <location>
        <begin position="408"/>
        <end position="432"/>
    </location>
</feature>
<keyword evidence="4" id="KW-1185">Reference proteome</keyword>
<evidence type="ECO:0000313" key="3">
    <source>
        <dbReference type="EMBL" id="EJK47164.1"/>
    </source>
</evidence>
<dbReference type="GO" id="GO:0031146">
    <property type="term" value="P:SCF-dependent proteasomal ubiquitin-dependent protein catabolic process"/>
    <property type="evidence" value="ECO:0007669"/>
    <property type="project" value="TreeGrafter"/>
</dbReference>
<feature type="compositionally biased region" description="Basic and acidic residues" evidence="1">
    <location>
        <begin position="57"/>
        <end position="84"/>
    </location>
</feature>
<dbReference type="Proteomes" id="UP000266841">
    <property type="component" value="Unassembled WGS sequence"/>
</dbReference>
<dbReference type="Gene3D" id="2.60.120.260">
    <property type="entry name" value="Galactose-binding domain-like"/>
    <property type="match status" value="1"/>
</dbReference>
<dbReference type="SMART" id="SM01198">
    <property type="entry name" value="FBA"/>
    <property type="match status" value="1"/>
</dbReference>
<dbReference type="PANTHER" id="PTHR12125:SF11">
    <property type="entry name" value="F-BOX ONLY PROTEIN 2"/>
    <property type="match status" value="1"/>
</dbReference>
<dbReference type="PANTHER" id="PTHR12125">
    <property type="entry name" value="F-BOX ONLY PROTEIN 6-LIKE PROTEIN"/>
    <property type="match status" value="1"/>
</dbReference>
<dbReference type="SUPFAM" id="SSF49785">
    <property type="entry name" value="Galactose-binding domain-like"/>
    <property type="match status" value="1"/>
</dbReference>
<dbReference type="GO" id="GO:0036503">
    <property type="term" value="P:ERAD pathway"/>
    <property type="evidence" value="ECO:0007669"/>
    <property type="project" value="TreeGrafter"/>
</dbReference>
<dbReference type="GO" id="GO:0061630">
    <property type="term" value="F:ubiquitin protein ligase activity"/>
    <property type="evidence" value="ECO:0007669"/>
    <property type="project" value="TreeGrafter"/>
</dbReference>
<proteinExistence type="predicted"/>
<protein>
    <recommendedName>
        <fullName evidence="2">FBA domain-containing protein</fullName>
    </recommendedName>
</protein>
<dbReference type="OrthoDB" id="8062037at2759"/>
<accession>K0R5P9</accession>
<feature type="domain" description="FBA" evidence="2">
    <location>
        <begin position="242"/>
        <end position="432"/>
    </location>
</feature>
<feature type="region of interest" description="Disordered" evidence="1">
    <location>
        <begin position="1"/>
        <end position="116"/>
    </location>
</feature>
<evidence type="ECO:0000259" key="2">
    <source>
        <dbReference type="PROSITE" id="PS51114"/>
    </source>
</evidence>
<dbReference type="GO" id="GO:0019005">
    <property type="term" value="C:SCF ubiquitin ligase complex"/>
    <property type="evidence" value="ECO:0007669"/>
    <property type="project" value="TreeGrafter"/>
</dbReference>
<dbReference type="AlphaFoldDB" id="K0R5P9"/>
<dbReference type="PROSITE" id="PS51114">
    <property type="entry name" value="FBA"/>
    <property type="match status" value="1"/>
</dbReference>
<feature type="compositionally biased region" description="Pro residues" evidence="1">
    <location>
        <begin position="31"/>
        <end position="44"/>
    </location>
</feature>
<dbReference type="EMBL" id="AGNL01047278">
    <property type="protein sequence ID" value="EJK47164.1"/>
    <property type="molecule type" value="Genomic_DNA"/>
</dbReference>
<organism evidence="3 4">
    <name type="scientific">Thalassiosira oceanica</name>
    <name type="common">Marine diatom</name>
    <dbReference type="NCBI Taxonomy" id="159749"/>
    <lineage>
        <taxon>Eukaryota</taxon>
        <taxon>Sar</taxon>
        <taxon>Stramenopiles</taxon>
        <taxon>Ochrophyta</taxon>
        <taxon>Bacillariophyta</taxon>
        <taxon>Coscinodiscophyceae</taxon>
        <taxon>Thalassiosirophycidae</taxon>
        <taxon>Thalassiosirales</taxon>
        <taxon>Thalassiosiraceae</taxon>
        <taxon>Thalassiosira</taxon>
    </lineage>
</organism>
<dbReference type="GO" id="GO:0005737">
    <property type="term" value="C:cytoplasm"/>
    <property type="evidence" value="ECO:0007669"/>
    <property type="project" value="UniProtKB-ARBA"/>
</dbReference>
<dbReference type="InterPro" id="IPR039752">
    <property type="entry name" value="F-box_only"/>
</dbReference>
<comment type="caution">
    <text evidence="3">The sequence shown here is derived from an EMBL/GenBank/DDBJ whole genome shotgun (WGS) entry which is preliminary data.</text>
</comment>
<reference evidence="3 4" key="1">
    <citation type="journal article" date="2012" name="Genome Biol.">
        <title>Genome and low-iron response of an oceanic diatom adapted to chronic iron limitation.</title>
        <authorList>
            <person name="Lommer M."/>
            <person name="Specht M."/>
            <person name="Roy A.S."/>
            <person name="Kraemer L."/>
            <person name="Andreson R."/>
            <person name="Gutowska M.A."/>
            <person name="Wolf J."/>
            <person name="Bergner S.V."/>
            <person name="Schilhabel M.B."/>
            <person name="Klostermeier U.C."/>
            <person name="Beiko R.G."/>
            <person name="Rosenstiel P."/>
            <person name="Hippler M."/>
            <person name="Laroche J."/>
        </authorList>
    </citation>
    <scope>NUCLEOTIDE SEQUENCE [LARGE SCALE GENOMIC DNA]</scope>
    <source>
        <strain evidence="3 4">CCMP1005</strain>
    </source>
</reference>
<dbReference type="Pfam" id="PF04300">
    <property type="entry name" value="FBA"/>
    <property type="match status" value="1"/>
</dbReference>
<name>K0R5P9_THAOC</name>
<dbReference type="GO" id="GO:0006516">
    <property type="term" value="P:glycoprotein catabolic process"/>
    <property type="evidence" value="ECO:0007669"/>
    <property type="project" value="TreeGrafter"/>
</dbReference>
<gene>
    <name evidence="3" type="ORF">THAOC_34139</name>
</gene>
<dbReference type="InterPro" id="IPR008979">
    <property type="entry name" value="Galactose-bd-like_sf"/>
</dbReference>
<evidence type="ECO:0000256" key="1">
    <source>
        <dbReference type="SAM" id="MobiDB-lite"/>
    </source>
</evidence>